<organism evidence="4 5">
    <name type="scientific">Massilia norwichensis</name>
    <dbReference type="NCBI Taxonomy" id="1442366"/>
    <lineage>
        <taxon>Bacteria</taxon>
        <taxon>Pseudomonadati</taxon>
        <taxon>Pseudomonadota</taxon>
        <taxon>Betaproteobacteria</taxon>
        <taxon>Burkholderiales</taxon>
        <taxon>Oxalobacteraceae</taxon>
        <taxon>Telluria group</taxon>
        <taxon>Massilia</taxon>
    </lineage>
</organism>
<evidence type="ECO:0000256" key="1">
    <source>
        <dbReference type="SAM" id="MobiDB-lite"/>
    </source>
</evidence>
<sequence>MKPSAALSSALPSVLLLAAAFALPAAAQTSALGGTPANAAQAAAPADPIAQLVAQLDLGRYKDTIRNLARFGDRKQGTERNRKAIDWIEAQLKSYGCATERLRYDYVAAPRQRVPATGGGRGGPSGQGGSTLFGTRAPTGVNDDPMKQPDERLRALNAEQPDPKGGPREEVYCTKVGSTHPEEMYIVAAHMDGLGYGEAANDDASGTALVMELARILNAPGVTTGRSIRFALWNNEETGLQGAAAYVEQRKHLQGIESPKGSGRYPEPRWLGMVQHDMMMFDHGMPVAHLDANGRQVATPAPEQRREADVNIEFQANSKQAEASQKLAWAFRAANDKYASDYPAAVGPHMTNTDSTPFMDLVPSISLRENERGQQIGAGWNPHWHQPTDLVSTFSDKDYLLGLNAAQTTLAAIARLAEAQLKN</sequence>
<evidence type="ECO:0000259" key="3">
    <source>
        <dbReference type="Pfam" id="PF04389"/>
    </source>
</evidence>
<comment type="caution">
    <text evidence="4">The sequence shown here is derived from an EMBL/GenBank/DDBJ whole genome shotgun (WGS) entry which is preliminary data.</text>
</comment>
<feature type="compositionally biased region" description="Gly residues" evidence="1">
    <location>
        <begin position="117"/>
        <end position="131"/>
    </location>
</feature>
<protein>
    <submittedName>
        <fullName evidence="4">M28 family metallopeptidase</fullName>
    </submittedName>
</protein>
<dbReference type="SUPFAM" id="SSF53187">
    <property type="entry name" value="Zn-dependent exopeptidases"/>
    <property type="match status" value="1"/>
</dbReference>
<feature type="signal peptide" evidence="2">
    <location>
        <begin position="1"/>
        <end position="27"/>
    </location>
</feature>
<dbReference type="InterPro" id="IPR045175">
    <property type="entry name" value="M28_fam"/>
</dbReference>
<evidence type="ECO:0000313" key="4">
    <source>
        <dbReference type="EMBL" id="MCS0592006.1"/>
    </source>
</evidence>
<name>A0ABT2ACR6_9BURK</name>
<accession>A0ABT2ACR6</accession>
<keyword evidence="5" id="KW-1185">Reference proteome</keyword>
<dbReference type="Gene3D" id="3.40.630.10">
    <property type="entry name" value="Zn peptidases"/>
    <property type="match status" value="2"/>
</dbReference>
<feature type="domain" description="Peptidase M28" evidence="3">
    <location>
        <begin position="176"/>
        <end position="395"/>
    </location>
</feature>
<dbReference type="Pfam" id="PF04389">
    <property type="entry name" value="Peptidase_M28"/>
    <property type="match status" value="1"/>
</dbReference>
<evidence type="ECO:0000256" key="2">
    <source>
        <dbReference type="SAM" id="SignalP"/>
    </source>
</evidence>
<dbReference type="InterPro" id="IPR007484">
    <property type="entry name" value="Peptidase_M28"/>
</dbReference>
<dbReference type="PANTHER" id="PTHR12147">
    <property type="entry name" value="METALLOPEPTIDASE M28 FAMILY MEMBER"/>
    <property type="match status" value="1"/>
</dbReference>
<keyword evidence="2" id="KW-0732">Signal</keyword>
<proteinExistence type="predicted"/>
<dbReference type="RefSeq" id="WP_258847763.1">
    <property type="nucleotide sequence ID" value="NZ_JANUGX010000034.1"/>
</dbReference>
<evidence type="ECO:0000313" key="5">
    <source>
        <dbReference type="Proteomes" id="UP001205560"/>
    </source>
</evidence>
<dbReference type="EMBL" id="JANUGX010000034">
    <property type="protein sequence ID" value="MCS0592006.1"/>
    <property type="molecule type" value="Genomic_DNA"/>
</dbReference>
<feature type="region of interest" description="Disordered" evidence="1">
    <location>
        <begin position="113"/>
        <end position="148"/>
    </location>
</feature>
<dbReference type="Proteomes" id="UP001205560">
    <property type="component" value="Unassembled WGS sequence"/>
</dbReference>
<feature type="chain" id="PRO_5047175530" evidence="2">
    <location>
        <begin position="28"/>
        <end position="423"/>
    </location>
</feature>
<reference evidence="4 5" key="1">
    <citation type="submission" date="2022-08" db="EMBL/GenBank/DDBJ databases">
        <title>Reclassification of Massilia species as members of the genera Telluria, Duganella, Pseudoduganella, Mokoshia gen. nov. and Zemynaea gen. nov. using orthogonal and non-orthogonal genome-based approaches.</title>
        <authorList>
            <person name="Bowman J.P."/>
        </authorList>
    </citation>
    <scope>NUCLEOTIDE SEQUENCE [LARGE SCALE GENOMIC DNA]</scope>
    <source>
        <strain evidence="4 5">LMG 28164</strain>
    </source>
</reference>
<gene>
    <name evidence="4" type="ORF">NX782_22705</name>
</gene>
<dbReference type="PANTHER" id="PTHR12147:SF26">
    <property type="entry name" value="PEPTIDASE M28 DOMAIN-CONTAINING PROTEIN"/>
    <property type="match status" value="1"/>
</dbReference>